<dbReference type="Proteomes" id="UP001057498">
    <property type="component" value="Chromosome"/>
</dbReference>
<keyword evidence="4" id="KW-1185">Reference proteome</keyword>
<dbReference type="EMBL" id="AP025730">
    <property type="protein sequence ID" value="BDI06491.1"/>
    <property type="molecule type" value="Genomic_DNA"/>
</dbReference>
<organism evidence="3 4">
    <name type="scientific">Sphaerotilus microaerophilus</name>
    <dbReference type="NCBI Taxonomy" id="2914710"/>
    <lineage>
        <taxon>Bacteria</taxon>
        <taxon>Pseudomonadati</taxon>
        <taxon>Pseudomonadota</taxon>
        <taxon>Betaproteobacteria</taxon>
        <taxon>Burkholderiales</taxon>
        <taxon>Sphaerotilaceae</taxon>
        <taxon>Sphaerotilus</taxon>
    </lineage>
</organism>
<dbReference type="RefSeq" id="WP_251969758.1">
    <property type="nucleotide sequence ID" value="NZ_AP025730.1"/>
</dbReference>
<feature type="compositionally biased region" description="Low complexity" evidence="1">
    <location>
        <begin position="65"/>
        <end position="79"/>
    </location>
</feature>
<evidence type="ECO:0000313" key="3">
    <source>
        <dbReference type="EMBL" id="BDI06491.1"/>
    </source>
</evidence>
<accession>A0ABN6PTR1</accession>
<evidence type="ECO:0008006" key="5">
    <source>
        <dbReference type="Google" id="ProtNLM"/>
    </source>
</evidence>
<name>A0ABN6PTR1_9BURK</name>
<proteinExistence type="predicted"/>
<keyword evidence="2" id="KW-0472">Membrane</keyword>
<keyword evidence="2" id="KW-1133">Transmembrane helix</keyword>
<evidence type="ECO:0000256" key="2">
    <source>
        <dbReference type="SAM" id="Phobius"/>
    </source>
</evidence>
<feature type="region of interest" description="Disordered" evidence="1">
    <location>
        <begin position="58"/>
        <end position="79"/>
    </location>
</feature>
<reference evidence="3" key="1">
    <citation type="submission" date="2022-04" db="EMBL/GenBank/DDBJ databases">
        <title>Whole genome sequence of Sphaerotilus sp. FB-5.</title>
        <authorList>
            <person name="Takeda M."/>
            <person name="Narihara S."/>
            <person name="Akimoto M."/>
            <person name="Akimoto R."/>
            <person name="Nishiyashiki S."/>
            <person name="Murakami T."/>
        </authorList>
    </citation>
    <scope>NUCLEOTIDE SEQUENCE</scope>
    <source>
        <strain evidence="3">FB-5</strain>
    </source>
</reference>
<sequence>MYLVAIGWLYVALMMALAEGLAPNGGWLGAAITFIFYGLLPTALLLYILGTPGRRRLRRAREAQEQQPADAAAPPDRAA</sequence>
<evidence type="ECO:0000256" key="1">
    <source>
        <dbReference type="SAM" id="MobiDB-lite"/>
    </source>
</evidence>
<feature type="transmembrane region" description="Helical" evidence="2">
    <location>
        <begin position="28"/>
        <end position="49"/>
    </location>
</feature>
<protein>
    <recommendedName>
        <fullName evidence="5">Transmembrane protein</fullName>
    </recommendedName>
</protein>
<gene>
    <name evidence="3" type="ORF">CATMQ487_34610</name>
</gene>
<evidence type="ECO:0000313" key="4">
    <source>
        <dbReference type="Proteomes" id="UP001057498"/>
    </source>
</evidence>
<keyword evidence="2" id="KW-0812">Transmembrane</keyword>